<dbReference type="Proteomes" id="UP000027604">
    <property type="component" value="Chromosome I"/>
</dbReference>
<sequence length="41" mass="4909">MRFLDEICWYILQAINDGFQNKRHLMQDNIVLAGASFYIFI</sequence>
<gene>
    <name evidence="1" type="ORF">GJA_997</name>
</gene>
<organism evidence="1 2">
    <name type="scientific">Janthinobacterium agaricidamnosum NBRC 102515 = DSM 9628</name>
    <dbReference type="NCBI Taxonomy" id="1349767"/>
    <lineage>
        <taxon>Bacteria</taxon>
        <taxon>Pseudomonadati</taxon>
        <taxon>Pseudomonadota</taxon>
        <taxon>Betaproteobacteria</taxon>
        <taxon>Burkholderiales</taxon>
        <taxon>Oxalobacteraceae</taxon>
        <taxon>Janthinobacterium</taxon>
    </lineage>
</organism>
<name>W0V302_9BURK</name>
<dbReference type="HOGENOM" id="CLU_3271308_0_0_4"/>
<evidence type="ECO:0000313" key="1">
    <source>
        <dbReference type="EMBL" id="CDG81652.1"/>
    </source>
</evidence>
<dbReference type="STRING" id="1349767.GJA_997"/>
<accession>W0V302</accession>
<evidence type="ECO:0000313" key="2">
    <source>
        <dbReference type="Proteomes" id="UP000027604"/>
    </source>
</evidence>
<reference evidence="1 2" key="1">
    <citation type="journal article" date="2015" name="Genome Announc.">
        <title>Genome Sequence of Mushroom Soft-Rot Pathogen Janthinobacterium agaricidamnosum.</title>
        <authorList>
            <person name="Graupner K."/>
            <person name="Lackner G."/>
            <person name="Hertweck C."/>
        </authorList>
    </citation>
    <scope>NUCLEOTIDE SEQUENCE [LARGE SCALE GENOMIC DNA]</scope>
    <source>
        <strain evidence="2">NBRC 102515 / DSM 9628</strain>
    </source>
</reference>
<dbReference type="KEGG" id="jag:GJA_997"/>
<proteinExistence type="predicted"/>
<dbReference type="AlphaFoldDB" id="W0V302"/>
<keyword evidence="2" id="KW-1185">Reference proteome</keyword>
<protein>
    <submittedName>
        <fullName evidence="1">Uncharacterized protein</fullName>
    </submittedName>
</protein>
<dbReference type="EMBL" id="HG322949">
    <property type="protein sequence ID" value="CDG81652.1"/>
    <property type="molecule type" value="Genomic_DNA"/>
</dbReference>